<dbReference type="WBParaSite" id="ES5_v2.g25335.t1">
    <property type="protein sequence ID" value="ES5_v2.g25335.t1"/>
    <property type="gene ID" value="ES5_v2.g25335"/>
</dbReference>
<name>A0AC34G6Z7_9BILA</name>
<proteinExistence type="predicted"/>
<accession>A0AC34G6Z7</accession>
<evidence type="ECO:0000313" key="1">
    <source>
        <dbReference type="Proteomes" id="UP000887579"/>
    </source>
</evidence>
<dbReference type="Proteomes" id="UP000887579">
    <property type="component" value="Unplaced"/>
</dbReference>
<sequence length="187" mass="21453">MQNCILKALNRTLSTFSVNFSSHDNTVTVVSTTTPSTPQQKNNIQNFDEQQQYQEEPSPGAIKSSSSTVITSTPKNAQKTMRHHSTPYLKDCFELNNIRRALSSENDELKIKCLAEISGDICESFEEADVFSDDEEEHDDEKENVDEKFVFDDWYWEDDIRQYFKQEDENLNVVVSDGPLLKSVVQI</sequence>
<evidence type="ECO:0000313" key="2">
    <source>
        <dbReference type="WBParaSite" id="ES5_v2.g25335.t1"/>
    </source>
</evidence>
<reference evidence="2" key="1">
    <citation type="submission" date="2022-11" db="UniProtKB">
        <authorList>
            <consortium name="WormBaseParasite"/>
        </authorList>
    </citation>
    <scope>IDENTIFICATION</scope>
</reference>
<protein>
    <submittedName>
        <fullName evidence="2">Uncharacterized protein</fullName>
    </submittedName>
</protein>
<organism evidence="1 2">
    <name type="scientific">Panagrolaimus sp. ES5</name>
    <dbReference type="NCBI Taxonomy" id="591445"/>
    <lineage>
        <taxon>Eukaryota</taxon>
        <taxon>Metazoa</taxon>
        <taxon>Ecdysozoa</taxon>
        <taxon>Nematoda</taxon>
        <taxon>Chromadorea</taxon>
        <taxon>Rhabditida</taxon>
        <taxon>Tylenchina</taxon>
        <taxon>Panagrolaimomorpha</taxon>
        <taxon>Panagrolaimoidea</taxon>
        <taxon>Panagrolaimidae</taxon>
        <taxon>Panagrolaimus</taxon>
    </lineage>
</organism>